<dbReference type="PATRIC" id="fig|1389415.4.peg.4880"/>
<dbReference type="PIRSF" id="PIRSF039032">
    <property type="entry name" value="HigB-2"/>
    <property type="match status" value="1"/>
</dbReference>
<keyword evidence="2" id="KW-1185">Reference proteome</keyword>
<accession>U7QRB3</accession>
<sequence>MEAVFIELPPFERYRQNYLTDEEFRAFQNMLLKDPVAGDVIQHTGGLRKVRFTDSRRKKGKRSGIRVIYYWWVSELQFILFTIYDKDEMSDLTKEQRESLRQMLEMRKKGT</sequence>
<dbReference type="InterPro" id="IPR009387">
    <property type="entry name" value="HigB-2"/>
</dbReference>
<name>U7QRB3_PHOTE</name>
<comment type="caution">
    <text evidence="1">The sequence shown here is derived from an EMBL/GenBank/DDBJ whole genome shotgun (WGS) entry which is preliminary data.</text>
</comment>
<gene>
    <name evidence="1" type="ORF">O185_24515</name>
</gene>
<evidence type="ECO:0000313" key="1">
    <source>
        <dbReference type="EMBL" id="ERT10504.1"/>
    </source>
</evidence>
<organism evidence="1 2">
    <name type="scientific">Photorhabdus temperata J3</name>
    <dbReference type="NCBI Taxonomy" id="1389415"/>
    <lineage>
        <taxon>Bacteria</taxon>
        <taxon>Pseudomonadati</taxon>
        <taxon>Pseudomonadota</taxon>
        <taxon>Gammaproteobacteria</taxon>
        <taxon>Enterobacterales</taxon>
        <taxon>Morganellaceae</taxon>
        <taxon>Photorhabdus</taxon>
    </lineage>
</organism>
<dbReference type="Proteomes" id="UP000017133">
    <property type="component" value="Unassembled WGS sequence"/>
</dbReference>
<dbReference type="RefSeq" id="WP_021326548.1">
    <property type="nucleotide sequence ID" value="NZ_AXDT01000311.1"/>
</dbReference>
<evidence type="ECO:0000313" key="2">
    <source>
        <dbReference type="Proteomes" id="UP000017133"/>
    </source>
</evidence>
<dbReference type="AlphaFoldDB" id="U7QRB3"/>
<dbReference type="EMBL" id="AXDT01000311">
    <property type="protein sequence ID" value="ERT10504.1"/>
    <property type="molecule type" value="Genomic_DNA"/>
</dbReference>
<protein>
    <submittedName>
        <fullName evidence="1">Toxin</fullName>
    </submittedName>
</protein>
<reference evidence="1 2" key="1">
    <citation type="submission" date="2013-10" db="EMBL/GenBank/DDBJ databases">
        <title>Whole Genome Shotgun Sequence of Photorhabdus temperata J3.</title>
        <authorList>
            <person name="Park G.-S."/>
            <person name="Hong S.-J."/>
            <person name="Shin J.-H."/>
        </authorList>
    </citation>
    <scope>NUCLEOTIDE SEQUENCE [LARGE SCALE GENOMIC DNA]</scope>
    <source>
        <strain evidence="1 2">J3</strain>
    </source>
</reference>
<proteinExistence type="predicted"/>